<keyword evidence="3" id="KW-1185">Reference proteome</keyword>
<dbReference type="InterPro" id="IPR014347">
    <property type="entry name" value="Tautomerase/MIF_sf"/>
</dbReference>
<gene>
    <name evidence="2" type="ORF">MTR64_18640</name>
</gene>
<organism evidence="2 3">
    <name type="scientific">Novosphingobium album</name>
    <name type="common">ex Hu et al. 2023</name>
    <dbReference type="NCBI Taxonomy" id="2930093"/>
    <lineage>
        <taxon>Bacteria</taxon>
        <taxon>Pseudomonadati</taxon>
        <taxon>Pseudomonadota</taxon>
        <taxon>Alphaproteobacteria</taxon>
        <taxon>Sphingomonadales</taxon>
        <taxon>Sphingomonadaceae</taxon>
        <taxon>Novosphingobium</taxon>
    </lineage>
</organism>
<dbReference type="Gene3D" id="3.30.429.10">
    <property type="entry name" value="Macrophage Migration Inhibitory Factor"/>
    <property type="match status" value="1"/>
</dbReference>
<accession>A0ABT0B6Q2</accession>
<sequence>MAHILGYGEGSVSIGIEEVPPGDWMARVYEPDIAGKWSGLTKQPGYGSGPRDPEEY</sequence>
<evidence type="ECO:0000313" key="2">
    <source>
        <dbReference type="EMBL" id="MCJ2180594.1"/>
    </source>
</evidence>
<dbReference type="SUPFAM" id="SSF55331">
    <property type="entry name" value="Tautomerase/MIF"/>
    <property type="match status" value="1"/>
</dbReference>
<dbReference type="EMBL" id="JALHLE010000037">
    <property type="protein sequence ID" value="MCJ2180594.1"/>
    <property type="molecule type" value="Genomic_DNA"/>
</dbReference>
<evidence type="ECO:0000256" key="1">
    <source>
        <dbReference type="SAM" id="MobiDB-lite"/>
    </source>
</evidence>
<dbReference type="Proteomes" id="UP001162880">
    <property type="component" value="Unassembled WGS sequence"/>
</dbReference>
<feature type="region of interest" description="Disordered" evidence="1">
    <location>
        <begin position="36"/>
        <end position="56"/>
    </location>
</feature>
<name>A0ABT0B6Q2_9SPHN</name>
<protein>
    <submittedName>
        <fullName evidence="2">Uncharacterized protein</fullName>
    </submittedName>
</protein>
<dbReference type="RefSeq" id="WP_243996016.1">
    <property type="nucleotide sequence ID" value="NZ_JALHLE010000037.1"/>
</dbReference>
<proteinExistence type="predicted"/>
<reference evidence="2" key="1">
    <citation type="submission" date="2022-03" db="EMBL/GenBank/DDBJ databases">
        <title>Identification of a novel bacterium isolated from mangrove sediments.</title>
        <authorList>
            <person name="Pan X."/>
        </authorList>
    </citation>
    <scope>NUCLEOTIDE SEQUENCE</scope>
    <source>
        <strain evidence="2">B2580</strain>
    </source>
</reference>
<comment type="caution">
    <text evidence="2">The sequence shown here is derived from an EMBL/GenBank/DDBJ whole genome shotgun (WGS) entry which is preliminary data.</text>
</comment>
<evidence type="ECO:0000313" key="3">
    <source>
        <dbReference type="Proteomes" id="UP001162880"/>
    </source>
</evidence>